<dbReference type="PANTHER" id="PTHR22966">
    <property type="entry name" value="2-AMINOETHANETHIOL DIOXYGENASE"/>
    <property type="match status" value="1"/>
</dbReference>
<dbReference type="GO" id="GO:0046872">
    <property type="term" value="F:metal ion binding"/>
    <property type="evidence" value="ECO:0007669"/>
    <property type="project" value="UniProtKB-KW"/>
</dbReference>
<dbReference type="Proteomes" id="UP000243217">
    <property type="component" value="Unassembled WGS sequence"/>
</dbReference>
<keyword evidence="5" id="KW-1185">Reference proteome</keyword>
<dbReference type="GO" id="GO:0016702">
    <property type="term" value="F:oxidoreductase activity, acting on single donors with incorporation of molecular oxygen, incorporation of two atoms of oxygen"/>
    <property type="evidence" value="ECO:0007669"/>
    <property type="project" value="InterPro"/>
</dbReference>
<dbReference type="PANTHER" id="PTHR22966:SF61">
    <property type="entry name" value="2-AMINOETHANETHIOL DIOXYGENASE"/>
    <property type="match status" value="1"/>
</dbReference>
<dbReference type="Pfam" id="PF07847">
    <property type="entry name" value="PCO_ADO"/>
    <property type="match status" value="1"/>
</dbReference>
<dbReference type="InterPro" id="IPR014710">
    <property type="entry name" value="RmlC-like_jellyroll"/>
</dbReference>
<keyword evidence="1" id="KW-0479">Metal-binding</keyword>
<dbReference type="Gene3D" id="2.60.120.10">
    <property type="entry name" value="Jelly Rolls"/>
    <property type="match status" value="1"/>
</dbReference>
<accession>A0A1W0A2F7</accession>
<keyword evidence="2" id="KW-0560">Oxidoreductase</keyword>
<evidence type="ECO:0000313" key="4">
    <source>
        <dbReference type="EMBL" id="OQS04464.1"/>
    </source>
</evidence>
<proteinExistence type="predicted"/>
<gene>
    <name evidence="4" type="ORF">THRCLA_03304</name>
</gene>
<dbReference type="CDD" id="cd20289">
    <property type="entry name" value="cupin_ADO"/>
    <property type="match status" value="1"/>
</dbReference>
<evidence type="ECO:0000256" key="1">
    <source>
        <dbReference type="ARBA" id="ARBA00022723"/>
    </source>
</evidence>
<dbReference type="STRING" id="74557.A0A1W0A2F7"/>
<evidence type="ECO:0000256" key="3">
    <source>
        <dbReference type="ARBA" id="ARBA00023004"/>
    </source>
</evidence>
<dbReference type="AlphaFoldDB" id="A0A1W0A2F7"/>
<dbReference type="InterPro" id="IPR012864">
    <property type="entry name" value="PCO/ADO"/>
</dbReference>
<dbReference type="InterPro" id="IPR011051">
    <property type="entry name" value="RmlC_Cupin_sf"/>
</dbReference>
<sequence>MAIIQKLHRAVVHAVRSVRGRALTIEEIEPIKELCESILPVHVGLEVPTAATAKDAFKGSKAIRYIHIYEDAQVSIGIFVLPPGASIPLHNHPEMSVISRVLYGSLHVRAFDLVPTEANDAFWAQHDQEQDPPSIWKRKRSLHLAQERFNAVVTAPHTTELLPHRGNLHEFTSDPDIGCAILDVLTPPYNPSHGRDCTYYRIAAALESDEDDMPIFALEASSLPPKSFDIVNLCYRGPPVFAESLSGSKVVKDDLIFFTIVHVFTFLAFSRHFFVVLFKGSKIFTGFREFTFFHTFTNIPVDKSTLGIHQIKLVVNTREHFSNSTGVGDHAASTLDTSKITAWNHGWRFVVDTTLETSRAPVHKLNGTLGLDGGNSSIDILRDDITTVHQTSSHVFTMAWITLSHHRKRIEAAICDFSHRELFMVSLFSTNHRSVRAQHEMDTWVWHQVGLEFGDINVEGAIETQRSGQRRNDLSNQTIEVGVRWTFNVERTLADIIDCFVIQKNRDISVFQEGVGSQDGVVWFNNSSGDLWGWVDGETKLGFTAIVDRQAFKQEGTQTRTSTTTNSIEHHETLETSAAISKLAYTVQNGIDNFLTNGVVTTSIVVSSIFLARNNLFRMIQLTVHASTDFITHGWFQIGKDSTRNVFTSTSFAEECVKGIITTTDGLVRWHLTIRLNTMFKAIQFPAGITYLNTALAKMNRKDLAHCNEVNELDEAKLKMNGEYLISSGNGKSTQSKCTKIGNNEF</sequence>
<name>A0A1W0A2F7_9STRA</name>
<keyword evidence="3" id="KW-0408">Iron</keyword>
<dbReference type="EMBL" id="JNBS01000610">
    <property type="protein sequence ID" value="OQS04464.1"/>
    <property type="molecule type" value="Genomic_DNA"/>
</dbReference>
<organism evidence="4 5">
    <name type="scientific">Thraustotheca clavata</name>
    <dbReference type="NCBI Taxonomy" id="74557"/>
    <lineage>
        <taxon>Eukaryota</taxon>
        <taxon>Sar</taxon>
        <taxon>Stramenopiles</taxon>
        <taxon>Oomycota</taxon>
        <taxon>Saprolegniomycetes</taxon>
        <taxon>Saprolegniales</taxon>
        <taxon>Achlyaceae</taxon>
        <taxon>Thraustotheca</taxon>
    </lineage>
</organism>
<dbReference type="SUPFAM" id="SSF51182">
    <property type="entry name" value="RmlC-like cupins"/>
    <property type="match status" value="1"/>
</dbReference>
<evidence type="ECO:0000256" key="2">
    <source>
        <dbReference type="ARBA" id="ARBA00023002"/>
    </source>
</evidence>
<dbReference type="OrthoDB" id="271433at2759"/>
<protein>
    <submittedName>
        <fullName evidence="4">Uncharacterized protein</fullName>
    </submittedName>
</protein>
<comment type="caution">
    <text evidence="4">The sequence shown here is derived from an EMBL/GenBank/DDBJ whole genome shotgun (WGS) entry which is preliminary data.</text>
</comment>
<evidence type="ECO:0000313" key="5">
    <source>
        <dbReference type="Proteomes" id="UP000243217"/>
    </source>
</evidence>
<reference evidence="4 5" key="1">
    <citation type="journal article" date="2014" name="Genome Biol. Evol.">
        <title>The secreted proteins of Achlya hypogyna and Thraustotheca clavata identify the ancestral oomycete secretome and reveal gene acquisitions by horizontal gene transfer.</title>
        <authorList>
            <person name="Misner I."/>
            <person name="Blouin N."/>
            <person name="Leonard G."/>
            <person name="Richards T.A."/>
            <person name="Lane C.E."/>
        </authorList>
    </citation>
    <scope>NUCLEOTIDE SEQUENCE [LARGE SCALE GENOMIC DNA]</scope>
    <source>
        <strain evidence="4 5">ATCC 34112</strain>
    </source>
</reference>